<dbReference type="GO" id="GO:0016020">
    <property type="term" value="C:membrane"/>
    <property type="evidence" value="ECO:0007669"/>
    <property type="project" value="UniProtKB-SubCell"/>
</dbReference>
<evidence type="ECO:0000313" key="6">
    <source>
        <dbReference type="EMBL" id="CAD2216212.1"/>
    </source>
</evidence>
<feature type="domain" description="VASt" evidence="5">
    <location>
        <begin position="51"/>
        <end position="172"/>
    </location>
</feature>
<feature type="transmembrane region" description="Helical" evidence="4">
    <location>
        <begin position="260"/>
        <end position="279"/>
    </location>
</feature>
<organism evidence="6 7">
    <name type="scientific">Angomonas deanei</name>
    <dbReference type="NCBI Taxonomy" id="59799"/>
    <lineage>
        <taxon>Eukaryota</taxon>
        <taxon>Discoba</taxon>
        <taxon>Euglenozoa</taxon>
        <taxon>Kinetoplastea</taxon>
        <taxon>Metakinetoplastina</taxon>
        <taxon>Trypanosomatida</taxon>
        <taxon>Trypanosomatidae</taxon>
        <taxon>Strigomonadinae</taxon>
        <taxon>Angomonas</taxon>
    </lineage>
</organism>
<dbReference type="AlphaFoldDB" id="A0A7G2CDK3"/>
<reference evidence="6 7" key="1">
    <citation type="submission" date="2020-08" db="EMBL/GenBank/DDBJ databases">
        <authorList>
            <person name="Newling K."/>
            <person name="Davey J."/>
            <person name="Forrester S."/>
        </authorList>
    </citation>
    <scope>NUCLEOTIDE SEQUENCE [LARGE SCALE GENOMIC DNA]</scope>
    <source>
        <strain evidence="7">Crithidia deanei Carvalho (ATCC PRA-265)</strain>
    </source>
</reference>
<evidence type="ECO:0000256" key="3">
    <source>
        <dbReference type="SAM" id="MobiDB-lite"/>
    </source>
</evidence>
<feature type="region of interest" description="Disordered" evidence="3">
    <location>
        <begin position="223"/>
        <end position="250"/>
    </location>
</feature>
<evidence type="ECO:0000256" key="4">
    <source>
        <dbReference type="SAM" id="Phobius"/>
    </source>
</evidence>
<evidence type="ECO:0000256" key="2">
    <source>
        <dbReference type="ARBA" id="ARBA00023136"/>
    </source>
</evidence>
<feature type="transmembrane region" description="Helical" evidence="4">
    <location>
        <begin position="352"/>
        <end position="371"/>
    </location>
</feature>
<name>A0A7G2CDK3_9TRYP</name>
<evidence type="ECO:0000259" key="5">
    <source>
        <dbReference type="Pfam" id="PF16016"/>
    </source>
</evidence>
<evidence type="ECO:0000256" key="1">
    <source>
        <dbReference type="ARBA" id="ARBA00004370"/>
    </source>
</evidence>
<keyword evidence="7" id="KW-1185">Reference proteome</keyword>
<dbReference type="EMBL" id="LR877150">
    <property type="protein sequence ID" value="CAD2216212.1"/>
    <property type="molecule type" value="Genomic_DNA"/>
</dbReference>
<proteinExistence type="predicted"/>
<protein>
    <submittedName>
        <fullName evidence="6">VAD1 Analog of StAR-related lipid transfer domain containing protein, putative</fullName>
    </submittedName>
</protein>
<accession>A0A7G2CDK3</accession>
<sequence length="372" mass="40786">MTTLVPMNGQTADKVFAAQKYKIDKIAANMFTAVGKLKDKRMVPPTKFPGMSIQKVWDYAFADNTEFLKIYHDKRRETDLVVGTWEYAPDKGSGYRVVTLTTLVDVPRADTPTPLEEAHRFAYCTTPEGKVLLTYHISSQTPDVTAGSTFRTEALAEFTADSVDGECTITFWGNCKKMSMTFAAIQYIAVPRAIREMTAAYKMMVDMILENLCGKDAAAAAEKAPAEAEETPSAGAITESAGGDAGGGEPEQQEMALQGILLLLSLIITVVLVFSLSSLRQLSGFTKAFISDGSTFSASLADKNLSKVLLSQLEPSALLSAAQDAQIQSLRTRWLDQKVTISALESTVNRMWWYECFLTLVVVLMLVKMFVL</sequence>
<comment type="subcellular location">
    <subcellularLocation>
        <location evidence="1">Membrane</location>
    </subcellularLocation>
</comment>
<dbReference type="Proteomes" id="UP000515908">
    <property type="component" value="Chromosome 06"/>
</dbReference>
<keyword evidence="4" id="KW-1133">Transmembrane helix</keyword>
<evidence type="ECO:0000313" key="7">
    <source>
        <dbReference type="Proteomes" id="UP000515908"/>
    </source>
</evidence>
<dbReference type="Pfam" id="PF16016">
    <property type="entry name" value="VASt"/>
    <property type="match status" value="1"/>
</dbReference>
<dbReference type="VEuPathDB" id="TriTrypDB:ADEAN_000367300"/>
<keyword evidence="2 4" id="KW-0472">Membrane</keyword>
<dbReference type="InterPro" id="IPR031968">
    <property type="entry name" value="VASt"/>
</dbReference>
<gene>
    <name evidence="6" type="ORF">ADEAN_000367300</name>
</gene>
<keyword evidence="4" id="KW-0812">Transmembrane</keyword>